<reference evidence="1 2" key="1">
    <citation type="journal article" date="2019" name="Int. J. Syst. Evol. Microbiol.">
        <title>Capsulimonas corticalis gen. nov., sp. nov., an aerobic capsulated bacterium, of a novel bacterial order, Capsulimonadales ord. nov., of the class Armatimonadia of the phylum Armatimonadetes.</title>
        <authorList>
            <person name="Li J."/>
            <person name="Kudo C."/>
            <person name="Tonouchi A."/>
        </authorList>
    </citation>
    <scope>NUCLEOTIDE SEQUENCE [LARGE SCALE GENOMIC DNA]</scope>
    <source>
        <strain evidence="1 2">AX-7</strain>
    </source>
</reference>
<dbReference type="InterPro" id="IPR011989">
    <property type="entry name" value="ARM-like"/>
</dbReference>
<dbReference type="GO" id="GO:0016491">
    <property type="term" value="F:oxidoreductase activity"/>
    <property type="evidence" value="ECO:0007669"/>
    <property type="project" value="TreeGrafter"/>
</dbReference>
<organism evidence="1 2">
    <name type="scientific">Capsulimonas corticalis</name>
    <dbReference type="NCBI Taxonomy" id="2219043"/>
    <lineage>
        <taxon>Bacteria</taxon>
        <taxon>Bacillati</taxon>
        <taxon>Armatimonadota</taxon>
        <taxon>Armatimonadia</taxon>
        <taxon>Capsulimonadales</taxon>
        <taxon>Capsulimonadaceae</taxon>
        <taxon>Capsulimonas</taxon>
    </lineage>
</organism>
<accession>A0A402D4Y8</accession>
<dbReference type="Proteomes" id="UP000287394">
    <property type="component" value="Chromosome"/>
</dbReference>
<dbReference type="Pfam" id="PF13646">
    <property type="entry name" value="HEAT_2"/>
    <property type="match status" value="1"/>
</dbReference>
<dbReference type="AlphaFoldDB" id="A0A402D4Y8"/>
<dbReference type="Gene3D" id="1.25.10.10">
    <property type="entry name" value="Leucine-rich Repeat Variant"/>
    <property type="match status" value="3"/>
</dbReference>
<evidence type="ECO:0000313" key="2">
    <source>
        <dbReference type="Proteomes" id="UP000287394"/>
    </source>
</evidence>
<protein>
    <submittedName>
        <fullName evidence="1">Uncharacterized protein</fullName>
    </submittedName>
</protein>
<name>A0A402D4Y8_9BACT</name>
<dbReference type="PANTHER" id="PTHR12697:SF38">
    <property type="entry name" value="PBS LYASE HEAT DOMAIN PROTEIN REPEAT-CONTAINING PROTEIN"/>
    <property type="match status" value="1"/>
</dbReference>
<dbReference type="InterPro" id="IPR016024">
    <property type="entry name" value="ARM-type_fold"/>
</dbReference>
<proteinExistence type="predicted"/>
<dbReference type="OrthoDB" id="462757at2"/>
<dbReference type="PANTHER" id="PTHR12697">
    <property type="entry name" value="PBS LYASE HEAT-LIKE PROTEIN"/>
    <property type="match status" value="1"/>
</dbReference>
<evidence type="ECO:0000313" key="1">
    <source>
        <dbReference type="EMBL" id="BDI31999.1"/>
    </source>
</evidence>
<keyword evidence="2" id="KW-1185">Reference proteome</keyword>
<sequence>MHGLPSARQEKSAFQKLRHSIEVKRIAGRSAALAEALQNYPLQKLLAQAKGRVVETARVRPLEERASREARAQIIALTQIAESISDKPARAVLFRTVLPIFGEALGFQGGEWSVCKATVRALGTIWGDDKIVSLLAYITENHKDIVVSRAAATQLAKIGGAEAFRALTNALGHRDRDVQRIAEQTLELRSNYSFAVAALENGLKHVSPEVRRRSANVLDRLSWKPGAPEMEGWRMAARQDWEGAVSAGAASIPALEGAMKGKDARVREQAAKSLEAMAWRPRQYAMTAWYHAARRDWDAAAELKISATAALANALDDEDETVSDPAGACLARIGAYSVPTLACSLRDSWDVRMQQRASHALTVIARNTQERGNPQVTSLYIDAVPALTEALADGHNQVLLEPGYALAEISEHVFDSTQVFAVFEDSIDRIREVVSAQHPIVRKELEECLRRIQASANAGAPGGSRYIGLGDRSGSRK</sequence>
<dbReference type="SUPFAM" id="SSF48371">
    <property type="entry name" value="ARM repeat"/>
    <property type="match status" value="2"/>
</dbReference>
<dbReference type="EMBL" id="AP025739">
    <property type="protein sequence ID" value="BDI31999.1"/>
    <property type="molecule type" value="Genomic_DNA"/>
</dbReference>
<gene>
    <name evidence="1" type="ORF">CCAX7_40500</name>
</gene>
<dbReference type="KEGG" id="ccot:CCAX7_40500"/>
<dbReference type="RefSeq" id="WP_119324499.1">
    <property type="nucleotide sequence ID" value="NZ_AP025739.1"/>
</dbReference>